<dbReference type="PATRIC" id="fig|1367847.3.peg.2758"/>
<dbReference type="Pfam" id="PF02585">
    <property type="entry name" value="PIG-L"/>
    <property type="match status" value="1"/>
</dbReference>
<dbReference type="EMBL" id="CP006650">
    <property type="protein sequence ID" value="AGT09811.1"/>
    <property type="molecule type" value="Genomic_DNA"/>
</dbReference>
<organism evidence="1 2">
    <name type="scientific">Paracoccus aminophilus JCM 7686</name>
    <dbReference type="NCBI Taxonomy" id="1367847"/>
    <lineage>
        <taxon>Bacteria</taxon>
        <taxon>Pseudomonadati</taxon>
        <taxon>Pseudomonadota</taxon>
        <taxon>Alphaproteobacteria</taxon>
        <taxon>Rhodobacterales</taxon>
        <taxon>Paracoccaceae</taxon>
        <taxon>Paracoccus</taxon>
    </lineage>
</organism>
<accession>S5YX66</accession>
<keyword evidence="2" id="KW-1185">Reference proteome</keyword>
<dbReference type="InterPro" id="IPR003737">
    <property type="entry name" value="GlcNAc_PI_deacetylase-related"/>
</dbReference>
<dbReference type="SUPFAM" id="SSF102588">
    <property type="entry name" value="LmbE-like"/>
    <property type="match status" value="1"/>
</dbReference>
<sequence length="766" mass="81296">MSTSEITTRADLAALQRRFLAFPLERALSRLGAVISVMNTGAHPDDEHSGLLAWLRFGRGFRIAIASSTRGEGGQNLSGPERGGRLGLLRSHEMERAAEVLDAELHWLGFGPSDPVHDFGFSKSGTDTLRRWGGPALITDRLVRLFRAARPDVVLPTFLDVPGQHGHHRAMTEAALAAWHLAGDPGHVTPGLAPWRPAKFYLPAWSGGGATYDDEVPPPPATLILRAAGVEPLTGASWLRLGEASRLCHASQDMGDPTRDGAQDWPLHLVDGGPETDLADGLALRLSDLPDGPAELRELAELFDAAKAAPRAKLVAILGEADRCLAGARATQTPEFAATHGHRLDWQKRALDQAMLLASGDLPRRIAAMAPVLPAGRRVGLDIDRAEGIELVLPEGVSLEVGEAGFSLAAQPDVVAAESFRAGWAPLGGNGAISARLSAIVEGRIYRAALDLAVAPEIKPASASDLAQGDLILRRQDGQVAWPLPLDLPEGVTLAPDPASLGAPGGPGLRRLAAGRIDLTPQRQGIPLTDWQKATTAEGRALHLAAPRRVRLLALDLALPEARIGYIPGSDDSLGALRLAGFAPELLGAPGPGALTGFDTVLIGTVAFGMVAGLREAAPELRRFVAEGGHLVTFYQRPDQGWSPDLGPGRLDIGTPSLRWRVTDPEAAVTLLDPAHPLLAGPNRIGPEDWQGWDKERGLYFAARWDSAYHPLLAMSDPGEAPLTGALISGRFGKGRHSHVALTLHHQMAQFVPGAFRLMANLLAPA</sequence>
<evidence type="ECO:0000313" key="1">
    <source>
        <dbReference type="EMBL" id="AGT09811.1"/>
    </source>
</evidence>
<dbReference type="AlphaFoldDB" id="S5YX66"/>
<dbReference type="Gene3D" id="3.40.50.10320">
    <property type="entry name" value="LmbE-like"/>
    <property type="match status" value="1"/>
</dbReference>
<dbReference type="OrthoDB" id="9759749at2"/>
<dbReference type="InterPro" id="IPR024078">
    <property type="entry name" value="LmbE-like_dom_sf"/>
</dbReference>
<dbReference type="RefSeq" id="WP_020951449.1">
    <property type="nucleotide sequence ID" value="NC_022041.1"/>
</dbReference>
<evidence type="ECO:0000313" key="2">
    <source>
        <dbReference type="Proteomes" id="UP000015480"/>
    </source>
</evidence>
<dbReference type="KEGG" id="pami:JCM7686_2755"/>
<reference evidence="1 2" key="1">
    <citation type="journal article" date="2014" name="BMC Genomics">
        <title>Architecture and functions of a multipartite genome of the methylotrophic bacterium Paracoccus aminophilus JCM 7686, containing primary and secondary chromids.</title>
        <authorList>
            <person name="Dziewit L."/>
            <person name="Czarnecki J."/>
            <person name="Wibberg D."/>
            <person name="Radlinska M."/>
            <person name="Mrozek P."/>
            <person name="Szymczak M."/>
            <person name="Schluter A."/>
            <person name="Puhler A."/>
            <person name="Bartosik D."/>
        </authorList>
    </citation>
    <scope>NUCLEOTIDE SEQUENCE [LARGE SCALE GENOMIC DNA]</scope>
    <source>
        <strain evidence="1">JCM 7686</strain>
    </source>
</reference>
<evidence type="ECO:0008006" key="3">
    <source>
        <dbReference type="Google" id="ProtNLM"/>
    </source>
</evidence>
<dbReference type="eggNOG" id="COG2120">
    <property type="taxonomic scope" value="Bacteria"/>
</dbReference>
<dbReference type="STRING" id="1367847.JCM7686_2755"/>
<dbReference type="Proteomes" id="UP000015480">
    <property type="component" value="Chromosome"/>
</dbReference>
<protein>
    <recommendedName>
        <fullName evidence="3">LmbE family protein</fullName>
    </recommendedName>
</protein>
<proteinExistence type="predicted"/>
<name>S5YX66_PARAH</name>
<dbReference type="HOGENOM" id="CLU_347750_0_0_5"/>
<dbReference type="SUPFAM" id="SSF52317">
    <property type="entry name" value="Class I glutamine amidotransferase-like"/>
    <property type="match status" value="1"/>
</dbReference>
<dbReference type="InterPro" id="IPR029062">
    <property type="entry name" value="Class_I_gatase-like"/>
</dbReference>
<gene>
    <name evidence="1" type="ORF">JCM7686_2755</name>
</gene>